<comment type="cofactor">
    <cofactor evidence="1">
        <name>[4Fe-4S] cluster</name>
        <dbReference type="ChEBI" id="CHEBI:49883"/>
    </cofactor>
</comment>
<keyword evidence="2" id="KW-0004">4Fe-4S</keyword>
<keyword evidence="2" id="KW-0479">Metal-binding</keyword>
<gene>
    <name evidence="4" type="ORF">METZ01_LOCUS236009</name>
</gene>
<dbReference type="InterPro" id="IPR011005">
    <property type="entry name" value="Dihydropteroate_synth-like_sf"/>
</dbReference>
<dbReference type="Pfam" id="PF04551">
    <property type="entry name" value="GcpE"/>
    <property type="match status" value="1"/>
</dbReference>
<proteinExistence type="predicted"/>
<dbReference type="GO" id="GO:0051539">
    <property type="term" value="F:4 iron, 4 sulfur cluster binding"/>
    <property type="evidence" value="ECO:0007669"/>
    <property type="project" value="UniProtKB-KW"/>
</dbReference>
<dbReference type="PANTHER" id="PTHR30454">
    <property type="entry name" value="4-HYDROXY-3-METHYLBUT-2-EN-1-YL DIPHOSPHATE SYNTHASE"/>
    <property type="match status" value="1"/>
</dbReference>
<evidence type="ECO:0000256" key="1">
    <source>
        <dbReference type="ARBA" id="ARBA00001966"/>
    </source>
</evidence>
<dbReference type="GO" id="GO:0046429">
    <property type="term" value="F:4-hydroxy-3-methylbut-2-en-1-yl diphosphate synthase activity (ferredoxin)"/>
    <property type="evidence" value="ECO:0007669"/>
    <property type="project" value="InterPro"/>
</dbReference>
<protein>
    <recommendedName>
        <fullName evidence="3">IspG TIM-barrel domain-containing protein</fullName>
    </recommendedName>
</protein>
<sequence length="61" mass="6829">MEFQEYCPSLTSYSRWITREVKIGNVAVGADNPIRIQSMTTTDTMDTVGTIEQSIRMINAG</sequence>
<feature type="non-terminal residue" evidence="4">
    <location>
        <position position="61"/>
    </location>
</feature>
<dbReference type="InterPro" id="IPR004588">
    <property type="entry name" value="IspG_bac-typ"/>
</dbReference>
<dbReference type="GO" id="GO:0016114">
    <property type="term" value="P:terpenoid biosynthetic process"/>
    <property type="evidence" value="ECO:0007669"/>
    <property type="project" value="InterPro"/>
</dbReference>
<evidence type="ECO:0000256" key="2">
    <source>
        <dbReference type="ARBA" id="ARBA00022485"/>
    </source>
</evidence>
<evidence type="ECO:0000259" key="3">
    <source>
        <dbReference type="Pfam" id="PF04551"/>
    </source>
</evidence>
<reference evidence="4" key="1">
    <citation type="submission" date="2018-05" db="EMBL/GenBank/DDBJ databases">
        <authorList>
            <person name="Lanie J.A."/>
            <person name="Ng W.-L."/>
            <person name="Kazmierczak K.M."/>
            <person name="Andrzejewski T.M."/>
            <person name="Davidsen T.M."/>
            <person name="Wayne K.J."/>
            <person name="Tettelin H."/>
            <person name="Glass J.I."/>
            <person name="Rusch D."/>
            <person name="Podicherti R."/>
            <person name="Tsui H.-C.T."/>
            <person name="Winkler M.E."/>
        </authorList>
    </citation>
    <scope>NUCLEOTIDE SEQUENCE</scope>
</reference>
<organism evidence="4">
    <name type="scientific">marine metagenome</name>
    <dbReference type="NCBI Taxonomy" id="408172"/>
    <lineage>
        <taxon>unclassified sequences</taxon>
        <taxon>metagenomes</taxon>
        <taxon>ecological metagenomes</taxon>
    </lineage>
</organism>
<dbReference type="EMBL" id="UINC01059581">
    <property type="protein sequence ID" value="SVB83155.1"/>
    <property type="molecule type" value="Genomic_DNA"/>
</dbReference>
<accession>A0A382H7P6</accession>
<feature type="domain" description="IspG TIM-barrel" evidence="3">
    <location>
        <begin position="18"/>
        <end position="61"/>
    </location>
</feature>
<keyword evidence="2" id="KW-0408">Iron</keyword>
<dbReference type="GO" id="GO:0019288">
    <property type="term" value="P:isopentenyl diphosphate biosynthetic process, methylerythritol 4-phosphate pathway"/>
    <property type="evidence" value="ECO:0007669"/>
    <property type="project" value="TreeGrafter"/>
</dbReference>
<dbReference type="Gene3D" id="3.20.20.20">
    <property type="entry name" value="Dihydropteroate synthase-like"/>
    <property type="match status" value="1"/>
</dbReference>
<name>A0A382H7P6_9ZZZZ</name>
<dbReference type="AlphaFoldDB" id="A0A382H7P6"/>
<keyword evidence="2" id="KW-0411">Iron-sulfur</keyword>
<dbReference type="InterPro" id="IPR058578">
    <property type="entry name" value="IspG_TIM"/>
</dbReference>
<dbReference type="PANTHER" id="PTHR30454:SF0">
    <property type="entry name" value="4-HYDROXY-3-METHYLBUT-2-EN-1-YL DIPHOSPHATE SYNTHASE (FERREDOXIN), CHLOROPLASTIC"/>
    <property type="match status" value="1"/>
</dbReference>
<evidence type="ECO:0000313" key="4">
    <source>
        <dbReference type="EMBL" id="SVB83155.1"/>
    </source>
</evidence>